<comment type="caution">
    <text evidence="2">The sequence shown here is derived from an EMBL/GenBank/DDBJ whole genome shotgun (WGS) entry which is preliminary data.</text>
</comment>
<evidence type="ECO:0000256" key="1">
    <source>
        <dbReference type="SAM" id="MobiDB-lite"/>
    </source>
</evidence>
<proteinExistence type="predicted"/>
<organism evidence="2 3">
    <name type="scientific">Hibiscus sabdariffa</name>
    <name type="common">roselle</name>
    <dbReference type="NCBI Taxonomy" id="183260"/>
    <lineage>
        <taxon>Eukaryota</taxon>
        <taxon>Viridiplantae</taxon>
        <taxon>Streptophyta</taxon>
        <taxon>Embryophyta</taxon>
        <taxon>Tracheophyta</taxon>
        <taxon>Spermatophyta</taxon>
        <taxon>Magnoliopsida</taxon>
        <taxon>eudicotyledons</taxon>
        <taxon>Gunneridae</taxon>
        <taxon>Pentapetalae</taxon>
        <taxon>rosids</taxon>
        <taxon>malvids</taxon>
        <taxon>Malvales</taxon>
        <taxon>Malvaceae</taxon>
        <taxon>Malvoideae</taxon>
        <taxon>Hibiscus</taxon>
    </lineage>
</organism>
<protein>
    <submittedName>
        <fullName evidence="2">Uncharacterized protein</fullName>
    </submittedName>
</protein>
<dbReference type="EMBL" id="JBBPBN010000011">
    <property type="protein sequence ID" value="KAK9029622.1"/>
    <property type="molecule type" value="Genomic_DNA"/>
</dbReference>
<feature type="region of interest" description="Disordered" evidence="1">
    <location>
        <begin position="145"/>
        <end position="184"/>
    </location>
</feature>
<keyword evidence="3" id="KW-1185">Reference proteome</keyword>
<dbReference type="PANTHER" id="PTHR15204">
    <property type="entry name" value="LARGE PROLINE-RICH PROTEIN BAG6"/>
    <property type="match status" value="1"/>
</dbReference>
<reference evidence="2 3" key="1">
    <citation type="journal article" date="2024" name="G3 (Bethesda)">
        <title>Genome assembly of Hibiscus sabdariffa L. provides insights into metabolisms of medicinal natural products.</title>
        <authorList>
            <person name="Kim T."/>
        </authorList>
    </citation>
    <scope>NUCLEOTIDE SEQUENCE [LARGE SCALE GENOMIC DNA]</scope>
    <source>
        <strain evidence="2">TK-2024</strain>
        <tissue evidence="2">Old leaves</tissue>
    </source>
</reference>
<feature type="region of interest" description="Disordered" evidence="1">
    <location>
        <begin position="34"/>
        <end position="55"/>
    </location>
</feature>
<accession>A0ABR2SWJ1</accession>
<evidence type="ECO:0000313" key="3">
    <source>
        <dbReference type="Proteomes" id="UP001396334"/>
    </source>
</evidence>
<name>A0ABR2SWJ1_9ROSI</name>
<feature type="compositionally biased region" description="Low complexity" evidence="1">
    <location>
        <begin position="148"/>
        <end position="164"/>
    </location>
</feature>
<gene>
    <name evidence="2" type="ORF">V6N11_026730</name>
</gene>
<sequence>MLLLPYMEPAAIPMWKLGFLFFHSAVVSSVMSAGSLPNANSRQQERPDTRDANNSILESGWTQNNQDSQRQIDSSILQFPRTIYPGDEIQVEEASSQGTSTDFVSGQVETSNGAPAFEPNTADQGVFLSNLLHQIMPYITQQAGLQQSTAAEAATSTSAGNSSTRNSDEPSDSEPNPAKRQKME</sequence>
<dbReference type="Proteomes" id="UP001396334">
    <property type="component" value="Unassembled WGS sequence"/>
</dbReference>
<dbReference type="PANTHER" id="PTHR15204:SF0">
    <property type="entry name" value="LARGE PROLINE-RICH PROTEIN BAG6"/>
    <property type="match status" value="1"/>
</dbReference>
<evidence type="ECO:0000313" key="2">
    <source>
        <dbReference type="EMBL" id="KAK9029622.1"/>
    </source>
</evidence>